<evidence type="ECO:0000313" key="2">
    <source>
        <dbReference type="Proteomes" id="UP000298179"/>
    </source>
</evidence>
<protein>
    <submittedName>
        <fullName evidence="1">Toxin</fullName>
    </submittedName>
</protein>
<proteinExistence type="predicted"/>
<name>A0A4Y8RRH5_9HYPH</name>
<dbReference type="AlphaFoldDB" id="A0A4Y8RRH5"/>
<dbReference type="OrthoDB" id="9814045at2"/>
<dbReference type="EMBL" id="SOZD01000002">
    <property type="protein sequence ID" value="TFF25690.1"/>
    <property type="molecule type" value="Genomic_DNA"/>
</dbReference>
<dbReference type="Proteomes" id="UP000298179">
    <property type="component" value="Unassembled WGS sequence"/>
</dbReference>
<organism evidence="1 2">
    <name type="scientific">Jiella endophytica</name>
    <dbReference type="NCBI Taxonomy" id="2558362"/>
    <lineage>
        <taxon>Bacteria</taxon>
        <taxon>Pseudomonadati</taxon>
        <taxon>Pseudomonadota</taxon>
        <taxon>Alphaproteobacteria</taxon>
        <taxon>Hyphomicrobiales</taxon>
        <taxon>Aurantimonadaceae</taxon>
        <taxon>Jiella</taxon>
    </lineage>
</organism>
<gene>
    <name evidence="1" type="ORF">E3C22_07960</name>
</gene>
<dbReference type="RefSeq" id="WP_134761855.1">
    <property type="nucleotide sequence ID" value="NZ_SOZD01000002.1"/>
</dbReference>
<sequence length="91" mass="10607">MKFAWSTEKNVSLKARYGLGFEDVLTALDDGQLLQRRQHPNKVRYPHQKQLIVEIDNYAWVVPYVETETGVFFKTMFPSRRATRDFLGGAK</sequence>
<keyword evidence="2" id="KW-1185">Reference proteome</keyword>
<comment type="caution">
    <text evidence="1">The sequence shown here is derived from an EMBL/GenBank/DDBJ whole genome shotgun (WGS) entry which is preliminary data.</text>
</comment>
<evidence type="ECO:0000313" key="1">
    <source>
        <dbReference type="EMBL" id="TFF25690.1"/>
    </source>
</evidence>
<accession>A0A4Y8RRH5</accession>
<reference evidence="1 2" key="1">
    <citation type="submission" date="2019-03" db="EMBL/GenBank/DDBJ databases">
        <title>Jiella endophytica sp. nov., a novel endophytic bacterium isolated from root of Ficus microcarpa Linn. f.</title>
        <authorList>
            <person name="Tuo L."/>
        </authorList>
    </citation>
    <scope>NUCLEOTIDE SEQUENCE [LARGE SCALE GENOMIC DNA]</scope>
    <source>
        <strain evidence="1 2">CBS5Q-3</strain>
    </source>
</reference>